<proteinExistence type="predicted"/>
<evidence type="ECO:0008006" key="3">
    <source>
        <dbReference type="Google" id="ProtNLM"/>
    </source>
</evidence>
<dbReference type="InterPro" id="IPR036045">
    <property type="entry name" value="Sec1-like_sf"/>
</dbReference>
<dbReference type="SUPFAM" id="SSF56815">
    <property type="entry name" value="Sec1/munc18-like (SM) proteins"/>
    <property type="match status" value="1"/>
</dbReference>
<evidence type="ECO:0000313" key="1">
    <source>
        <dbReference type="EMBL" id="CAH0251866.1"/>
    </source>
</evidence>
<gene>
    <name evidence="1" type="ORF">SRABI133_03148</name>
</gene>
<protein>
    <recommendedName>
        <fullName evidence="3">TIGR02677 family protein</fullName>
    </recommendedName>
</protein>
<dbReference type="RefSeq" id="WP_230302665.1">
    <property type="nucleotide sequence ID" value="NZ_CAKKMG010000047.1"/>
</dbReference>
<dbReference type="EMBL" id="CAKKMG010000047">
    <property type="protein sequence ID" value="CAH0251866.1"/>
    <property type="molecule type" value="Genomic_DNA"/>
</dbReference>
<dbReference type="NCBIfam" id="TIGR02677">
    <property type="entry name" value="TIGR02677 family protein"/>
    <property type="match status" value="1"/>
</dbReference>
<dbReference type="AlphaFoldDB" id="A0A9W4PGQ0"/>
<reference evidence="1" key="1">
    <citation type="submission" date="2021-11" db="EMBL/GenBank/DDBJ databases">
        <authorList>
            <person name="Bulgarelli D."/>
        </authorList>
    </citation>
    <scope>NUCLEOTIDE SEQUENCE</scope>
    <source>
        <strain evidence="1">Bi133</strain>
    </source>
</reference>
<dbReference type="Pfam" id="PF09660">
    <property type="entry name" value="DUF2397"/>
    <property type="match status" value="1"/>
</dbReference>
<name>A0A9W4PGQ0_9BACI</name>
<evidence type="ECO:0000313" key="2">
    <source>
        <dbReference type="Proteomes" id="UP000789326"/>
    </source>
</evidence>
<accession>A0A9W4PGQ0</accession>
<dbReference type="InterPro" id="IPR013493">
    <property type="entry name" value="CHP02677"/>
</dbReference>
<organism evidence="1 2">
    <name type="scientific">Peribacillus simplex</name>
    <dbReference type="NCBI Taxonomy" id="1478"/>
    <lineage>
        <taxon>Bacteria</taxon>
        <taxon>Bacillati</taxon>
        <taxon>Bacillota</taxon>
        <taxon>Bacilli</taxon>
        <taxon>Bacillales</taxon>
        <taxon>Bacillaceae</taxon>
        <taxon>Peribacillus</taxon>
    </lineage>
</organism>
<comment type="caution">
    <text evidence="1">The sequence shown here is derived from an EMBL/GenBank/DDBJ whole genome shotgun (WGS) entry which is preliminary data.</text>
</comment>
<dbReference type="Proteomes" id="UP000789326">
    <property type="component" value="Unassembled WGS sequence"/>
</dbReference>
<sequence>MDIEQRLLQPFTKAKYLSEGNFRRYTSIIYYLYQQHEVYYAPPSLPTSILEHLHTHDTLGIFDEYTLSKLEEDLKSLEDWGNVISHADSSRVTRIEDFNKRKLRYQCTQETIDIERMLEKLNSQINRVKGSLDAGLVNSLSGLILKLESHQKTGDWSKEEREELSKLWQKIFDEFSGLRKESSDYLGVIHSKNIEDAMVNKEITAFRLKFTEYLTGFIITLQKNIHIIEYTIKEIDKNLIDAFIVELTENQKDKPTFDEALTDEEYHDIFTNQWNSMKKWFVYDEFDERYVDYLLKQTSETISRFTKYLQQISERDQQIKNRKKDFEHMARLFKNESDFQVCQKSFGAITNIEHPLHFFSQKSRTVNSDETLFEHEPEVKALKDAKEVPSRERCKMAAIQATAEDVIENERMRLKKETEEKAVQDLVGKEIVRLRELKGVEPFIRKAILQWISQVVGKSKMTGKTDQGIPYRIEKESEEEIGLLCTDGILNMPDYVLYFEVNY</sequence>